<gene>
    <name evidence="7" type="ORF">BamIOP4010DRAFT_5190</name>
</gene>
<dbReference type="AlphaFoldDB" id="B1FMC9"/>
<evidence type="ECO:0000313" key="8">
    <source>
        <dbReference type="Proteomes" id="UP000005463"/>
    </source>
</evidence>
<dbReference type="PROSITE" id="PS51123">
    <property type="entry name" value="OMPA_2"/>
    <property type="match status" value="1"/>
</dbReference>
<evidence type="ECO:0000256" key="1">
    <source>
        <dbReference type="ARBA" id="ARBA00004442"/>
    </source>
</evidence>
<dbReference type="InterPro" id="IPR036737">
    <property type="entry name" value="OmpA-like_sf"/>
</dbReference>
<dbReference type="SUPFAM" id="SSF103088">
    <property type="entry name" value="OmpA-like"/>
    <property type="match status" value="1"/>
</dbReference>
<protein>
    <submittedName>
        <fullName evidence="7">OmpA/MotB domain protein</fullName>
    </submittedName>
</protein>
<dbReference type="PANTHER" id="PTHR30329:SF21">
    <property type="entry name" value="LIPOPROTEIN YIAD-RELATED"/>
    <property type="match status" value="1"/>
</dbReference>
<dbReference type="GO" id="GO:0009279">
    <property type="term" value="C:cell outer membrane"/>
    <property type="evidence" value="ECO:0007669"/>
    <property type="project" value="UniProtKB-SubCell"/>
</dbReference>
<evidence type="ECO:0000256" key="5">
    <source>
        <dbReference type="SAM" id="SignalP"/>
    </source>
</evidence>
<name>B1FMC9_9BURK</name>
<dbReference type="Pfam" id="PF00691">
    <property type="entry name" value="OmpA"/>
    <property type="match status" value="1"/>
</dbReference>
<feature type="chain" id="PRO_5002761406" evidence="5">
    <location>
        <begin position="22"/>
        <end position="233"/>
    </location>
</feature>
<reference evidence="7 8" key="1">
    <citation type="submission" date="2008-03" db="EMBL/GenBank/DDBJ databases">
        <title>Sequencing of the draft genome and assembly of Burkholderia ambifaria IOP40-10.</title>
        <authorList>
            <consortium name="US DOE Joint Genome Institute (JGI-PGF)"/>
            <person name="Copeland A."/>
            <person name="Lucas S."/>
            <person name="Lapidus A."/>
            <person name="Glavina del Rio T."/>
            <person name="Dalin E."/>
            <person name="Tice H."/>
            <person name="Bruce D."/>
            <person name="Goodwin L."/>
            <person name="Pitluck S."/>
            <person name="Larimer F."/>
            <person name="Land M.L."/>
            <person name="Hauser L."/>
            <person name="Tiedje J."/>
            <person name="Richardson P."/>
        </authorList>
    </citation>
    <scope>NUCLEOTIDE SEQUENCE [LARGE SCALE GENOMIC DNA]</scope>
    <source>
        <strain evidence="7 8">IOP40-10</strain>
    </source>
</reference>
<keyword evidence="3" id="KW-0998">Cell outer membrane</keyword>
<comment type="subcellular location">
    <subcellularLocation>
        <location evidence="1">Cell outer membrane</location>
    </subcellularLocation>
</comment>
<dbReference type="InterPro" id="IPR050330">
    <property type="entry name" value="Bact_OuterMem_StrucFunc"/>
</dbReference>
<evidence type="ECO:0000313" key="7">
    <source>
        <dbReference type="EMBL" id="EDT01283.1"/>
    </source>
</evidence>
<dbReference type="PATRIC" id="fig|396596.7.peg.2149"/>
<organism evidence="7 8">
    <name type="scientific">Burkholderia ambifaria IOP40-10</name>
    <dbReference type="NCBI Taxonomy" id="396596"/>
    <lineage>
        <taxon>Bacteria</taxon>
        <taxon>Pseudomonadati</taxon>
        <taxon>Pseudomonadota</taxon>
        <taxon>Betaproteobacteria</taxon>
        <taxon>Burkholderiales</taxon>
        <taxon>Burkholderiaceae</taxon>
        <taxon>Burkholderia</taxon>
        <taxon>Burkholderia cepacia complex</taxon>
    </lineage>
</organism>
<evidence type="ECO:0000256" key="2">
    <source>
        <dbReference type="ARBA" id="ARBA00023136"/>
    </source>
</evidence>
<keyword evidence="2 4" id="KW-0472">Membrane</keyword>
<sequence>MLKTFVSAALTVSMLAACSSASGPTFNAYAIDLADGSRAYRVECHGLFESSNACMRAAQRVCGDQPVRPLDRLQRLSDPAQKIDDPGAMTFQCGVPPQLVVATPAPVAEKPIVLAADALFAFDKADVDAIKPEGRAELDEIASKLSAAPSVRHVDVVGYTDRLGSDEYNAALSQRRAETVKWYLTSQGVTAQIDARGDGKVLPGTACEMRNRAELIRCLAPDRRVEIRPSRTQ</sequence>
<dbReference type="InterPro" id="IPR006664">
    <property type="entry name" value="OMP_bac"/>
</dbReference>
<dbReference type="Gene3D" id="3.30.1330.60">
    <property type="entry name" value="OmpA-like domain"/>
    <property type="match status" value="1"/>
</dbReference>
<evidence type="ECO:0000259" key="6">
    <source>
        <dbReference type="PROSITE" id="PS51123"/>
    </source>
</evidence>
<comment type="caution">
    <text evidence="7">The sequence shown here is derived from an EMBL/GenBank/DDBJ whole genome shotgun (WGS) entry which is preliminary data.</text>
</comment>
<keyword evidence="5" id="KW-0732">Signal</keyword>
<evidence type="ECO:0000256" key="4">
    <source>
        <dbReference type="PROSITE-ProRule" id="PRU00473"/>
    </source>
</evidence>
<accession>B1FMC9</accession>
<dbReference type="CDD" id="cd07185">
    <property type="entry name" value="OmpA_C-like"/>
    <property type="match status" value="1"/>
</dbReference>
<evidence type="ECO:0000256" key="3">
    <source>
        <dbReference type="ARBA" id="ARBA00023237"/>
    </source>
</evidence>
<feature type="domain" description="OmpA-like" evidence="6">
    <location>
        <begin position="107"/>
        <end position="233"/>
    </location>
</feature>
<proteinExistence type="predicted"/>
<feature type="signal peptide" evidence="5">
    <location>
        <begin position="1"/>
        <end position="21"/>
    </location>
</feature>
<dbReference type="PANTHER" id="PTHR30329">
    <property type="entry name" value="STATOR ELEMENT OF FLAGELLAR MOTOR COMPLEX"/>
    <property type="match status" value="1"/>
</dbReference>
<dbReference type="RefSeq" id="WP_006754336.1">
    <property type="nucleotide sequence ID" value="NZ_ABLC01000194.1"/>
</dbReference>
<dbReference type="InterPro" id="IPR006665">
    <property type="entry name" value="OmpA-like"/>
</dbReference>
<dbReference type="PROSITE" id="PS51257">
    <property type="entry name" value="PROKAR_LIPOPROTEIN"/>
    <property type="match status" value="1"/>
</dbReference>
<dbReference type="PRINTS" id="PR01021">
    <property type="entry name" value="OMPADOMAIN"/>
</dbReference>
<dbReference type="Proteomes" id="UP000005463">
    <property type="component" value="Unassembled WGS sequence"/>
</dbReference>
<dbReference type="EMBL" id="ABLC01000194">
    <property type="protein sequence ID" value="EDT01283.1"/>
    <property type="molecule type" value="Genomic_DNA"/>
</dbReference>